<feature type="transmembrane region" description="Helical" evidence="8">
    <location>
        <begin position="76"/>
        <end position="95"/>
    </location>
</feature>
<feature type="transmembrane region" description="Helical" evidence="8">
    <location>
        <begin position="30"/>
        <end position="56"/>
    </location>
</feature>
<feature type="transmembrane region" description="Helical" evidence="8">
    <location>
        <begin position="294"/>
        <end position="312"/>
    </location>
</feature>
<comment type="subcellular location">
    <subcellularLocation>
        <location evidence="1">Membrane</location>
        <topology evidence="1">Multi-pass membrane protein</topology>
    </subcellularLocation>
</comment>
<reference evidence="9" key="1">
    <citation type="submission" date="2011-07" db="EMBL/GenBank/DDBJ databases">
        <title>The Genome Sequence of Exophiala (Wangiella) dermatitidis NIH/UT8656.</title>
        <authorList>
            <consortium name="The Broad Institute Genome Sequencing Platform"/>
            <person name="Cuomo C."/>
            <person name="Wang Z."/>
            <person name="Hunicke-Smith S."/>
            <person name="Szanislo P.J."/>
            <person name="Earl A."/>
            <person name="Young S.K."/>
            <person name="Zeng Q."/>
            <person name="Gargeya S."/>
            <person name="Fitzgerald M."/>
            <person name="Haas B."/>
            <person name="Abouelleil A."/>
            <person name="Alvarado L."/>
            <person name="Arachchi H.M."/>
            <person name="Berlin A."/>
            <person name="Brown A."/>
            <person name="Chapman S.B."/>
            <person name="Chen Z."/>
            <person name="Dunbar C."/>
            <person name="Freedman E."/>
            <person name="Gearin G."/>
            <person name="Gellesch M."/>
            <person name="Goldberg J."/>
            <person name="Griggs A."/>
            <person name="Gujja S."/>
            <person name="Heiman D."/>
            <person name="Howarth C."/>
            <person name="Larson L."/>
            <person name="Lui A."/>
            <person name="MacDonald P.J.P."/>
            <person name="Montmayeur A."/>
            <person name="Murphy C."/>
            <person name="Neiman D."/>
            <person name="Pearson M."/>
            <person name="Priest M."/>
            <person name="Roberts A."/>
            <person name="Saif S."/>
            <person name="Shea T."/>
            <person name="Shenoy N."/>
            <person name="Sisk P."/>
            <person name="Stolte C."/>
            <person name="Sykes S."/>
            <person name="Wortman J."/>
            <person name="Nusbaum C."/>
            <person name="Birren B."/>
        </authorList>
    </citation>
    <scope>NUCLEOTIDE SEQUENCE</scope>
    <source>
        <strain evidence="9">NIH/UT8656</strain>
    </source>
</reference>
<feature type="region of interest" description="Disordered" evidence="7">
    <location>
        <begin position="158"/>
        <end position="182"/>
    </location>
</feature>
<dbReference type="FunCoup" id="H6BMZ2">
    <property type="interactions" value="6"/>
</dbReference>
<evidence type="ECO:0000256" key="4">
    <source>
        <dbReference type="ARBA" id="ARBA00023136"/>
    </source>
</evidence>
<feature type="compositionally biased region" description="Basic and acidic residues" evidence="7">
    <location>
        <begin position="168"/>
        <end position="182"/>
    </location>
</feature>
<dbReference type="GO" id="GO:0000329">
    <property type="term" value="C:fungal-type vacuole membrane"/>
    <property type="evidence" value="ECO:0007669"/>
    <property type="project" value="TreeGrafter"/>
</dbReference>
<keyword evidence="2 8" id="KW-0812">Transmembrane</keyword>
<evidence type="ECO:0000256" key="7">
    <source>
        <dbReference type="SAM" id="MobiDB-lite"/>
    </source>
</evidence>
<dbReference type="InterPro" id="IPR006603">
    <property type="entry name" value="PQ-loop_rpt"/>
</dbReference>
<dbReference type="PANTHER" id="PTHR16201">
    <property type="entry name" value="SEVEN TRANSMEMBRANE PROTEIN 1-RELATED"/>
    <property type="match status" value="1"/>
</dbReference>
<dbReference type="GO" id="GO:0015174">
    <property type="term" value="F:basic amino acid transmembrane transporter activity"/>
    <property type="evidence" value="ECO:0007669"/>
    <property type="project" value="TreeGrafter"/>
</dbReference>
<evidence type="ECO:0000313" key="9">
    <source>
        <dbReference type="EMBL" id="EHY53115.1"/>
    </source>
</evidence>
<dbReference type="PANTHER" id="PTHR16201:SF34">
    <property type="entry name" value="LYSOSOMAL AMINO ACID TRANSPORTER 1"/>
    <property type="match status" value="1"/>
</dbReference>
<dbReference type="SMART" id="SM00679">
    <property type="entry name" value="CTNS"/>
    <property type="match status" value="2"/>
</dbReference>
<dbReference type="GeneID" id="20305954"/>
<dbReference type="OrthoDB" id="8048523at2759"/>
<comment type="similarity">
    <text evidence="5">Belongs to the laat-1 family.</text>
</comment>
<evidence type="ECO:0000256" key="3">
    <source>
        <dbReference type="ARBA" id="ARBA00022989"/>
    </source>
</evidence>
<dbReference type="VEuPathDB" id="FungiDB:HMPREF1120_01315"/>
<evidence type="ECO:0000256" key="6">
    <source>
        <dbReference type="ARBA" id="ARBA00050768"/>
    </source>
</evidence>
<evidence type="ECO:0008006" key="11">
    <source>
        <dbReference type="Google" id="ProtNLM"/>
    </source>
</evidence>
<keyword evidence="4 8" id="KW-0472">Membrane</keyword>
<dbReference type="InterPro" id="IPR051415">
    <property type="entry name" value="LAAT-1"/>
</dbReference>
<dbReference type="EMBL" id="JH226130">
    <property type="protein sequence ID" value="EHY53115.1"/>
    <property type="molecule type" value="Genomic_DNA"/>
</dbReference>
<dbReference type="AlphaFoldDB" id="H6BMZ2"/>
<feature type="transmembrane region" description="Helical" evidence="8">
    <location>
        <begin position="101"/>
        <end position="123"/>
    </location>
</feature>
<dbReference type="OMA" id="NDRLEWI"/>
<dbReference type="STRING" id="858893.H6BMZ2"/>
<evidence type="ECO:0000256" key="1">
    <source>
        <dbReference type="ARBA" id="ARBA00004141"/>
    </source>
</evidence>
<keyword evidence="3 8" id="KW-1133">Transmembrane helix</keyword>
<dbReference type="RefSeq" id="XP_009153576.1">
    <property type="nucleotide sequence ID" value="XM_009155328.1"/>
</dbReference>
<protein>
    <recommendedName>
        <fullName evidence="11">PQ loop repeat protein</fullName>
    </recommendedName>
</protein>
<dbReference type="GO" id="GO:0034488">
    <property type="term" value="P:basic amino acid transmembrane export from vacuole"/>
    <property type="evidence" value="ECO:0007669"/>
    <property type="project" value="TreeGrafter"/>
</dbReference>
<dbReference type="Pfam" id="PF04193">
    <property type="entry name" value="PQ-loop"/>
    <property type="match status" value="2"/>
</dbReference>
<feature type="transmembrane region" description="Helical" evidence="8">
    <location>
        <begin position="352"/>
        <end position="374"/>
    </location>
</feature>
<dbReference type="Proteomes" id="UP000007304">
    <property type="component" value="Unassembled WGS sequence"/>
</dbReference>
<dbReference type="Gene3D" id="1.20.1280.290">
    <property type="match status" value="2"/>
</dbReference>
<evidence type="ECO:0000256" key="2">
    <source>
        <dbReference type="ARBA" id="ARBA00022692"/>
    </source>
</evidence>
<accession>H6BMZ2</accession>
<evidence type="ECO:0000256" key="5">
    <source>
        <dbReference type="ARBA" id="ARBA00038039"/>
    </source>
</evidence>
<keyword evidence="10" id="KW-1185">Reference proteome</keyword>
<organism evidence="9 10">
    <name type="scientific">Exophiala dermatitidis (strain ATCC 34100 / CBS 525.76 / NIH/UT8656)</name>
    <name type="common">Black yeast</name>
    <name type="synonym">Wangiella dermatitidis</name>
    <dbReference type="NCBI Taxonomy" id="858893"/>
    <lineage>
        <taxon>Eukaryota</taxon>
        <taxon>Fungi</taxon>
        <taxon>Dikarya</taxon>
        <taxon>Ascomycota</taxon>
        <taxon>Pezizomycotina</taxon>
        <taxon>Eurotiomycetes</taxon>
        <taxon>Chaetothyriomycetidae</taxon>
        <taxon>Chaetothyriales</taxon>
        <taxon>Herpotrichiellaceae</taxon>
        <taxon>Exophiala</taxon>
    </lineage>
</organism>
<gene>
    <name evidence="9" type="ORF">HMPREF1120_01315</name>
</gene>
<dbReference type="InParanoid" id="H6BMZ2"/>
<dbReference type="HOGENOM" id="CLU_019699_3_2_1"/>
<dbReference type="eggNOG" id="KOG2913">
    <property type="taxonomic scope" value="Eukaryota"/>
</dbReference>
<comment type="catalytic activity">
    <reaction evidence="6">
        <text>L-histidine(out) + L-arginine(in) = L-histidine(in) + L-arginine(out)</text>
        <dbReference type="Rhea" id="RHEA:71063"/>
        <dbReference type="ChEBI" id="CHEBI:32682"/>
        <dbReference type="ChEBI" id="CHEBI:57595"/>
    </reaction>
</comment>
<evidence type="ECO:0000256" key="8">
    <source>
        <dbReference type="SAM" id="Phobius"/>
    </source>
</evidence>
<evidence type="ECO:0000313" key="10">
    <source>
        <dbReference type="Proteomes" id="UP000007304"/>
    </source>
</evidence>
<proteinExistence type="inferred from homology"/>
<dbReference type="FunFam" id="1.20.1280.290:FF:000009">
    <property type="entry name" value="PQ loop repeat family protein"/>
    <property type="match status" value="1"/>
</dbReference>
<name>H6BMZ2_EXODN</name>
<sequence length="443" mass="49403">MPFPVPYLSRPSLPDHCSPTSPFLADVAGYFGTCIPTPLAALSTLLGTLSIVSWLFAQMPQIFKNYHIKSTAGLSIFFLGEWLLGDLTNLLGALFTKQASWQIIIASYYVFVDVCLVVQYFWYSYCTKWIYAESLHSRGSSDFDDADSAIINGLSPINSSFVEDGPELSDRDEGPPKTASAREVESPHFTHVNYGEKNNTAPYNMSYNDKSGTSWMMSPSPRTLMYAATISSLASNAAAAPIPFPADRYRHGIRLLRVDTPLEITGTILSWCSTLLYLGSRLPQLYKNWCRQSTAGLSPLLFFAAFCGNFFYSTSLLTNPNAWDDYGPYGHHGWVGSEGSQRWAWVARAAPFFLGAAGCLSMDALMGVQFMMYGEREERIVKVRDSHGYSHWERVNGWMRGWIPNMAGKDRVVDLAQSQRLLGESGHLSMSRRSHHHDYGTAT</sequence>